<name>X0YMB7_9ZZZZ</name>
<dbReference type="Pfam" id="PF13646">
    <property type="entry name" value="HEAT_2"/>
    <property type="match status" value="1"/>
</dbReference>
<comment type="caution">
    <text evidence="1">The sequence shown here is derived from an EMBL/GenBank/DDBJ whole genome shotgun (WGS) entry which is preliminary data.</text>
</comment>
<proteinExistence type="predicted"/>
<feature type="non-terminal residue" evidence="1">
    <location>
        <position position="180"/>
    </location>
</feature>
<sequence length="180" mass="19596">MNSEDIFDKNYDVASISNLITSLKQKDSQTYPKAISILCKLGKPAVSPLIQVLQAEDKDLRYLAAKALEKIGKPAVRPLIEELGNNNSSIRICVVETLGKIGDTQAVNSLISTLMDDKEEEIIREYAVYALENIGKPALKPLIGVLKDLDDSGAVAPLMAAAHYNNEVVRSKAIDSLEKA</sequence>
<dbReference type="SUPFAM" id="SSF48371">
    <property type="entry name" value="ARM repeat"/>
    <property type="match status" value="1"/>
</dbReference>
<organism evidence="1">
    <name type="scientific">marine sediment metagenome</name>
    <dbReference type="NCBI Taxonomy" id="412755"/>
    <lineage>
        <taxon>unclassified sequences</taxon>
        <taxon>metagenomes</taxon>
        <taxon>ecological metagenomes</taxon>
    </lineage>
</organism>
<dbReference type="PANTHER" id="PTHR12697:SF5">
    <property type="entry name" value="DEOXYHYPUSINE HYDROXYLASE"/>
    <property type="match status" value="1"/>
</dbReference>
<accession>X0YMB7</accession>
<dbReference type="SMART" id="SM00567">
    <property type="entry name" value="EZ_HEAT"/>
    <property type="match status" value="3"/>
</dbReference>
<dbReference type="EMBL" id="BART01003479">
    <property type="protein sequence ID" value="GAG57225.1"/>
    <property type="molecule type" value="Genomic_DNA"/>
</dbReference>
<dbReference type="PANTHER" id="PTHR12697">
    <property type="entry name" value="PBS LYASE HEAT-LIKE PROTEIN"/>
    <property type="match status" value="1"/>
</dbReference>
<protein>
    <recommendedName>
        <fullName evidence="2">HEAT repeat domain-containing protein</fullName>
    </recommendedName>
</protein>
<dbReference type="InterPro" id="IPR016024">
    <property type="entry name" value="ARM-type_fold"/>
</dbReference>
<dbReference type="InterPro" id="IPR011989">
    <property type="entry name" value="ARM-like"/>
</dbReference>
<gene>
    <name evidence="1" type="ORF">S01H4_09558</name>
</gene>
<reference evidence="1" key="1">
    <citation type="journal article" date="2014" name="Front. Microbiol.">
        <title>High frequency of phylogenetically diverse reductive dehalogenase-homologous genes in deep subseafloor sedimentary metagenomes.</title>
        <authorList>
            <person name="Kawai M."/>
            <person name="Futagami T."/>
            <person name="Toyoda A."/>
            <person name="Takaki Y."/>
            <person name="Nishi S."/>
            <person name="Hori S."/>
            <person name="Arai W."/>
            <person name="Tsubouchi T."/>
            <person name="Morono Y."/>
            <person name="Uchiyama I."/>
            <person name="Ito T."/>
            <person name="Fujiyama A."/>
            <person name="Inagaki F."/>
            <person name="Takami H."/>
        </authorList>
    </citation>
    <scope>NUCLEOTIDE SEQUENCE</scope>
    <source>
        <strain evidence="1">Expedition CK06-06</strain>
    </source>
</reference>
<evidence type="ECO:0000313" key="1">
    <source>
        <dbReference type="EMBL" id="GAG57225.1"/>
    </source>
</evidence>
<evidence type="ECO:0008006" key="2">
    <source>
        <dbReference type="Google" id="ProtNLM"/>
    </source>
</evidence>
<dbReference type="InterPro" id="IPR004155">
    <property type="entry name" value="PBS_lyase_HEAT"/>
</dbReference>
<dbReference type="Gene3D" id="1.25.10.10">
    <property type="entry name" value="Leucine-rich Repeat Variant"/>
    <property type="match status" value="2"/>
</dbReference>
<dbReference type="GO" id="GO:0016491">
    <property type="term" value="F:oxidoreductase activity"/>
    <property type="evidence" value="ECO:0007669"/>
    <property type="project" value="TreeGrafter"/>
</dbReference>
<dbReference type="AlphaFoldDB" id="X0YMB7"/>